<dbReference type="STRING" id="1703779.AMJ83_09355"/>
<dbReference type="Proteomes" id="UP000051373">
    <property type="component" value="Unassembled WGS sequence"/>
</dbReference>
<evidence type="ECO:0000256" key="1">
    <source>
        <dbReference type="SAM" id="Phobius"/>
    </source>
</evidence>
<feature type="transmembrane region" description="Helical" evidence="1">
    <location>
        <begin position="99"/>
        <end position="118"/>
    </location>
</feature>
<accession>A0A0S8FQ68</accession>
<feature type="transmembrane region" description="Helical" evidence="1">
    <location>
        <begin position="69"/>
        <end position="93"/>
    </location>
</feature>
<gene>
    <name evidence="2" type="ORF">AMJ83_09355</name>
</gene>
<protein>
    <submittedName>
        <fullName evidence="2">Uncharacterized protein</fullName>
    </submittedName>
</protein>
<feature type="transmembrane region" description="Helical" evidence="1">
    <location>
        <begin position="138"/>
        <end position="169"/>
    </location>
</feature>
<feature type="transmembrane region" description="Helical" evidence="1">
    <location>
        <begin position="29"/>
        <end position="48"/>
    </location>
</feature>
<keyword evidence="1" id="KW-0472">Membrane</keyword>
<dbReference type="EMBL" id="LJUJ01000023">
    <property type="protein sequence ID" value="KPK62870.1"/>
    <property type="molecule type" value="Genomic_DNA"/>
</dbReference>
<evidence type="ECO:0000313" key="3">
    <source>
        <dbReference type="Proteomes" id="UP000051373"/>
    </source>
</evidence>
<keyword evidence="1" id="KW-0812">Transmembrane</keyword>
<organism evidence="2 3">
    <name type="scientific">candidate division WOR_3 bacterium SM23_42</name>
    <dbReference type="NCBI Taxonomy" id="1703779"/>
    <lineage>
        <taxon>Bacteria</taxon>
        <taxon>Bacteria division WOR-3</taxon>
    </lineage>
</organism>
<reference evidence="2 3" key="1">
    <citation type="journal article" date="2015" name="Microbiome">
        <title>Genomic resolution of linkages in carbon, nitrogen, and sulfur cycling among widespread estuary sediment bacteria.</title>
        <authorList>
            <person name="Baker B.J."/>
            <person name="Lazar C.S."/>
            <person name="Teske A.P."/>
            <person name="Dick G.J."/>
        </authorList>
    </citation>
    <scope>NUCLEOTIDE SEQUENCE [LARGE SCALE GENOMIC DNA]</scope>
    <source>
        <strain evidence="2">SM23_42</strain>
    </source>
</reference>
<comment type="caution">
    <text evidence="2">The sequence shown here is derived from an EMBL/GenBank/DDBJ whole genome shotgun (WGS) entry which is preliminary data.</text>
</comment>
<proteinExistence type="predicted"/>
<name>A0A0S8FQ68_UNCW3</name>
<sequence length="217" mass="25313">MKSNWKRLLWVLFVCLYATLFFYNCLKPFGDWLVPYIFTMTLIVWLAYEYYNRNLFFQSGSIPDVLYFWLARALFALFFYSALVIGIATIIWWQKNQIGLYPFINILGLGILICSVYLRRTAIKTKTADRTAIKSFYLSVILLIVSLALGYGSIFLVAYVVVIGIPLAFWNYSVETNTLNSFMAYVQKQIPEGTKQIDNEKLWAKYLDKRIKKSGKK</sequence>
<feature type="transmembrane region" description="Helical" evidence="1">
    <location>
        <begin position="7"/>
        <end position="23"/>
    </location>
</feature>
<evidence type="ECO:0000313" key="2">
    <source>
        <dbReference type="EMBL" id="KPK62870.1"/>
    </source>
</evidence>
<keyword evidence="1" id="KW-1133">Transmembrane helix</keyword>
<dbReference type="AlphaFoldDB" id="A0A0S8FQ68"/>